<dbReference type="SMART" id="SM00645">
    <property type="entry name" value="Pept_C1"/>
    <property type="match status" value="1"/>
</dbReference>
<dbReference type="Pfam" id="PF08127">
    <property type="entry name" value="Propeptide_C1"/>
    <property type="match status" value="1"/>
</dbReference>
<evidence type="ECO:0000313" key="10">
    <source>
        <dbReference type="EMBL" id="GMN67193.1"/>
    </source>
</evidence>
<evidence type="ECO:0000313" key="11">
    <source>
        <dbReference type="Proteomes" id="UP001187192"/>
    </source>
</evidence>
<dbReference type="Pfam" id="PF00112">
    <property type="entry name" value="Peptidase_C1"/>
    <property type="match status" value="1"/>
</dbReference>
<dbReference type="InterPro" id="IPR038765">
    <property type="entry name" value="Papain-like_cys_pep_sf"/>
</dbReference>
<evidence type="ECO:0000256" key="6">
    <source>
        <dbReference type="ARBA" id="ARBA00023157"/>
    </source>
</evidence>
<dbReference type="GO" id="GO:0006508">
    <property type="term" value="P:proteolysis"/>
    <property type="evidence" value="ECO:0007669"/>
    <property type="project" value="UniProtKB-KW"/>
</dbReference>
<evidence type="ECO:0000256" key="3">
    <source>
        <dbReference type="ARBA" id="ARBA00022729"/>
    </source>
</evidence>
<proteinExistence type="inferred from homology"/>
<evidence type="ECO:0000256" key="7">
    <source>
        <dbReference type="ARBA" id="ARBA00023180"/>
    </source>
</evidence>
<dbReference type="CDD" id="cd02620">
    <property type="entry name" value="Peptidase_C1A_CathepsinB"/>
    <property type="match status" value="1"/>
</dbReference>
<dbReference type="PANTHER" id="PTHR12411">
    <property type="entry name" value="CYSTEINE PROTEASE FAMILY C1-RELATED"/>
    <property type="match status" value="1"/>
</dbReference>
<dbReference type="PRINTS" id="PR00705">
    <property type="entry name" value="PAPAIN"/>
</dbReference>
<evidence type="ECO:0000256" key="8">
    <source>
        <dbReference type="SAM" id="SignalP"/>
    </source>
</evidence>
<keyword evidence="6" id="KW-1015">Disulfide bond</keyword>
<keyword evidence="4" id="KW-0378">Hydrolase</keyword>
<evidence type="ECO:0000256" key="1">
    <source>
        <dbReference type="ARBA" id="ARBA00008455"/>
    </source>
</evidence>
<dbReference type="InterPro" id="IPR012599">
    <property type="entry name" value="Propeptide_C1A"/>
</dbReference>
<dbReference type="Proteomes" id="UP001187192">
    <property type="component" value="Unassembled WGS sequence"/>
</dbReference>
<protein>
    <recommendedName>
        <fullName evidence="9">Peptidase C1A papain C-terminal domain-containing protein</fullName>
    </recommendedName>
</protein>
<evidence type="ECO:0000256" key="5">
    <source>
        <dbReference type="ARBA" id="ARBA00022807"/>
    </source>
</evidence>
<sequence length="373" mass="41060">MATTEHRHLATLLSLILTFFFSICHPQVVAVEALSSLKLNSRILQDSIVKHVNENPEAGWKAVMNPRFSNSTVAEFRRLLGVKPRSKQDLSSIPVKTYPKSTKVPKEFDARTAWPQCSTIGRILGLVLLMLNLFRSCIIGHCGSCWAFGAVESLSDRFCIHFDLNISLSVNDLLACCGFFCGDGCDGGYPLQAWKYLASSGVVTEECDPYFDTIGCSHPGCEPAYPTPKCVKKCVNGNQLWSDSKHYSVNAYTIDPDPHSIMAEIYNNGPVEVDFTVYEDFAHYKSGVYKHITGGAMGGHAVKLIGWGTSDDGEDYWLVVNQWNRSWGDDGYFKIRKGTNECGIESDPIAGLPSTKNIIKEVASAGGVTDALY</sequence>
<feature type="chain" id="PRO_5041698826" description="Peptidase C1A papain C-terminal domain-containing protein" evidence="8">
    <location>
        <begin position="27"/>
        <end position="373"/>
    </location>
</feature>
<dbReference type="AlphaFoldDB" id="A0AA88E3W5"/>
<name>A0AA88E3W5_FICCA</name>
<keyword evidence="5" id="KW-0788">Thiol protease</keyword>
<dbReference type="FunFam" id="3.90.70.10:FF:000081">
    <property type="entry name" value="cathepsin B-like protease 2"/>
    <property type="match status" value="1"/>
</dbReference>
<organism evidence="10 11">
    <name type="scientific">Ficus carica</name>
    <name type="common">Common fig</name>
    <dbReference type="NCBI Taxonomy" id="3494"/>
    <lineage>
        <taxon>Eukaryota</taxon>
        <taxon>Viridiplantae</taxon>
        <taxon>Streptophyta</taxon>
        <taxon>Embryophyta</taxon>
        <taxon>Tracheophyta</taxon>
        <taxon>Spermatophyta</taxon>
        <taxon>Magnoliopsida</taxon>
        <taxon>eudicotyledons</taxon>
        <taxon>Gunneridae</taxon>
        <taxon>Pentapetalae</taxon>
        <taxon>rosids</taxon>
        <taxon>fabids</taxon>
        <taxon>Rosales</taxon>
        <taxon>Moraceae</taxon>
        <taxon>Ficeae</taxon>
        <taxon>Ficus</taxon>
    </lineage>
</organism>
<comment type="caution">
    <text evidence="10">The sequence shown here is derived from an EMBL/GenBank/DDBJ whole genome shotgun (WGS) entry which is preliminary data.</text>
</comment>
<dbReference type="EMBL" id="BTGU01000416">
    <property type="protein sequence ID" value="GMN67193.1"/>
    <property type="molecule type" value="Genomic_DNA"/>
</dbReference>
<keyword evidence="2" id="KW-0645">Protease</keyword>
<feature type="signal peptide" evidence="8">
    <location>
        <begin position="1"/>
        <end position="26"/>
    </location>
</feature>
<dbReference type="SUPFAM" id="SSF54001">
    <property type="entry name" value="Cysteine proteinases"/>
    <property type="match status" value="1"/>
</dbReference>
<feature type="domain" description="Peptidase C1A papain C-terminal" evidence="9">
    <location>
        <begin position="104"/>
        <end position="352"/>
    </location>
</feature>
<reference evidence="10" key="1">
    <citation type="submission" date="2023-07" db="EMBL/GenBank/DDBJ databases">
        <title>draft genome sequence of fig (Ficus carica).</title>
        <authorList>
            <person name="Takahashi T."/>
            <person name="Nishimura K."/>
        </authorList>
    </citation>
    <scope>NUCLEOTIDE SEQUENCE</scope>
</reference>
<dbReference type="PROSITE" id="PS00639">
    <property type="entry name" value="THIOL_PROTEASE_HIS"/>
    <property type="match status" value="1"/>
</dbReference>
<gene>
    <name evidence="10" type="ORF">TIFTF001_036254</name>
</gene>
<dbReference type="InterPro" id="IPR013128">
    <property type="entry name" value="Peptidase_C1A"/>
</dbReference>
<comment type="similarity">
    <text evidence="1">Belongs to the peptidase C1 family.</text>
</comment>
<dbReference type="InterPro" id="IPR025660">
    <property type="entry name" value="Pept_his_AS"/>
</dbReference>
<dbReference type="Gene3D" id="3.90.70.10">
    <property type="entry name" value="Cysteine proteinases"/>
    <property type="match status" value="1"/>
</dbReference>
<evidence type="ECO:0000259" key="9">
    <source>
        <dbReference type="SMART" id="SM00645"/>
    </source>
</evidence>
<evidence type="ECO:0000256" key="4">
    <source>
        <dbReference type="ARBA" id="ARBA00022801"/>
    </source>
</evidence>
<dbReference type="InterPro" id="IPR000668">
    <property type="entry name" value="Peptidase_C1A_C"/>
</dbReference>
<evidence type="ECO:0000256" key="2">
    <source>
        <dbReference type="ARBA" id="ARBA00022670"/>
    </source>
</evidence>
<keyword evidence="11" id="KW-1185">Reference proteome</keyword>
<keyword evidence="7" id="KW-0325">Glycoprotein</keyword>
<dbReference type="GO" id="GO:0004197">
    <property type="term" value="F:cysteine-type endopeptidase activity"/>
    <property type="evidence" value="ECO:0007669"/>
    <property type="project" value="InterPro"/>
</dbReference>
<keyword evidence="3 8" id="KW-0732">Signal</keyword>
<accession>A0AA88E3W5</accession>